<feature type="repeat" description="TPR" evidence="4">
    <location>
        <begin position="1464"/>
        <end position="1497"/>
    </location>
</feature>
<dbReference type="SMART" id="SM00564">
    <property type="entry name" value="PQQ"/>
    <property type="match status" value="9"/>
</dbReference>
<feature type="repeat" description="WD" evidence="3">
    <location>
        <begin position="1147"/>
        <end position="1188"/>
    </location>
</feature>
<dbReference type="InterPro" id="IPR011990">
    <property type="entry name" value="TPR-like_helical_dom_sf"/>
</dbReference>
<dbReference type="PANTHER" id="PTHR44129">
    <property type="entry name" value="WD REPEAT-CONTAINING PROTEIN POP1"/>
    <property type="match status" value="1"/>
</dbReference>
<dbReference type="SUPFAM" id="SSF52200">
    <property type="entry name" value="Toll/Interleukin receptor TIR domain"/>
    <property type="match status" value="3"/>
</dbReference>
<dbReference type="PROSITE" id="PS50104">
    <property type="entry name" value="TIR"/>
    <property type="match status" value="3"/>
</dbReference>
<dbReference type="InterPro" id="IPR050349">
    <property type="entry name" value="WD_LIS1/nudF_dynein_reg"/>
</dbReference>
<evidence type="ECO:0000256" key="1">
    <source>
        <dbReference type="ARBA" id="ARBA00022574"/>
    </source>
</evidence>
<gene>
    <name evidence="6" type="ORF">ABWT76_005843</name>
</gene>
<dbReference type="Gene3D" id="2.130.10.10">
    <property type="entry name" value="YVTN repeat-like/Quinoprotein amine dehydrogenase"/>
    <property type="match status" value="4"/>
</dbReference>
<dbReference type="SMART" id="SM00255">
    <property type="entry name" value="TIR"/>
    <property type="match status" value="3"/>
</dbReference>
<name>A0AAU8JER0_9CYAN</name>
<reference evidence="6" key="1">
    <citation type="submission" date="2024-07" db="EMBL/GenBank/DDBJ databases">
        <authorList>
            <person name="Kim Y.J."/>
            <person name="Jeong J.Y."/>
        </authorList>
    </citation>
    <scope>NUCLEOTIDE SEQUENCE</scope>
    <source>
        <strain evidence="6">GIHE-MW2</strain>
    </source>
</reference>
<dbReference type="PRINTS" id="PR00320">
    <property type="entry name" value="GPROTEINBRPT"/>
</dbReference>
<dbReference type="InterPro" id="IPR036322">
    <property type="entry name" value="WD40_repeat_dom_sf"/>
</dbReference>
<feature type="domain" description="TIR" evidence="5">
    <location>
        <begin position="435"/>
        <end position="560"/>
    </location>
</feature>
<dbReference type="RefSeq" id="WP_190876801.1">
    <property type="nucleotide sequence ID" value="NZ_CP159837.1"/>
</dbReference>
<dbReference type="CDD" id="cd00200">
    <property type="entry name" value="WD40"/>
    <property type="match status" value="3"/>
</dbReference>
<feature type="repeat" description="WD" evidence="3">
    <location>
        <begin position="942"/>
        <end position="983"/>
    </location>
</feature>
<feature type="domain" description="TIR" evidence="5">
    <location>
        <begin position="3"/>
        <end position="122"/>
    </location>
</feature>
<feature type="repeat" description="WD" evidence="3">
    <location>
        <begin position="817"/>
        <end position="858"/>
    </location>
</feature>
<dbReference type="InterPro" id="IPR000157">
    <property type="entry name" value="TIR_dom"/>
</dbReference>
<feature type="repeat" description="WD" evidence="3">
    <location>
        <begin position="1229"/>
        <end position="1262"/>
    </location>
</feature>
<feature type="repeat" description="WD" evidence="3">
    <location>
        <begin position="734"/>
        <end position="766"/>
    </location>
</feature>
<keyword evidence="1 3" id="KW-0853">WD repeat</keyword>
<evidence type="ECO:0000313" key="6">
    <source>
        <dbReference type="EMBL" id="XCM37037.1"/>
    </source>
</evidence>
<organism evidence="6">
    <name type="scientific">Planktothricoides raciborskii GIHE-MW2</name>
    <dbReference type="NCBI Taxonomy" id="2792601"/>
    <lineage>
        <taxon>Bacteria</taxon>
        <taxon>Bacillati</taxon>
        <taxon>Cyanobacteriota</taxon>
        <taxon>Cyanophyceae</taxon>
        <taxon>Oscillatoriophycideae</taxon>
        <taxon>Oscillatoriales</taxon>
        <taxon>Oscillatoriaceae</taxon>
        <taxon>Planktothricoides</taxon>
    </lineage>
</organism>
<dbReference type="Pfam" id="PF00400">
    <property type="entry name" value="WD40"/>
    <property type="match status" value="14"/>
</dbReference>
<evidence type="ECO:0000259" key="5">
    <source>
        <dbReference type="PROSITE" id="PS50104"/>
    </source>
</evidence>
<protein>
    <submittedName>
        <fullName evidence="6">TIR domain-containing protein</fullName>
    </submittedName>
</protein>
<dbReference type="InterPro" id="IPR015943">
    <property type="entry name" value="WD40/YVTN_repeat-like_dom_sf"/>
</dbReference>
<accession>A0AAU8JER0</accession>
<dbReference type="InterPro" id="IPR018391">
    <property type="entry name" value="PQQ_b-propeller_rpt"/>
</dbReference>
<feature type="repeat" description="WD" evidence="3">
    <location>
        <begin position="859"/>
        <end position="900"/>
    </location>
</feature>
<keyword evidence="2" id="KW-0677">Repeat</keyword>
<dbReference type="EMBL" id="CP159837">
    <property type="protein sequence ID" value="XCM37037.1"/>
    <property type="molecule type" value="Genomic_DNA"/>
</dbReference>
<keyword evidence="4" id="KW-0802">TPR repeat</keyword>
<dbReference type="PROSITE" id="PS50082">
    <property type="entry name" value="WD_REPEATS_2"/>
    <property type="match status" value="14"/>
</dbReference>
<feature type="repeat" description="WD" evidence="3">
    <location>
        <begin position="775"/>
        <end position="816"/>
    </location>
</feature>
<feature type="repeat" description="WD" evidence="3">
    <location>
        <begin position="901"/>
        <end position="934"/>
    </location>
</feature>
<dbReference type="PROSITE" id="PS00678">
    <property type="entry name" value="WD_REPEATS_1"/>
    <property type="match status" value="10"/>
</dbReference>
<dbReference type="Pfam" id="PF13676">
    <property type="entry name" value="TIR_2"/>
    <property type="match status" value="3"/>
</dbReference>
<sequence>MSELYHAFISYGRADSKEFAIKLYNCLTNLGFNIWFDQHDIPLAVDFQNQIDDGIAKADNFLFIISPHAVNSSYCQKEINLALKYHKRIIPLLHVEQITQETWQSRNPQGTEAEWQDYQAKWLHSSFVNMPPEIAKINWVYFRENIDSFDESLGGLIQVFDTHRNYVRQHTKFLADALNWQENHQQTRYLLIGEQRQAAEQWLDRKFVDEPAPCQPTDLHCEYICESIKNANNLMTQVFIGYADSDRDIMEHLTRTLRREKITVWQNTRDIKTGADFQEEIKRGIVGADNLVYLISPDSLASQYCHSEIELALSYQKRIICLMVQPIEVKTIPETLRSLQFIELTDWQNYEIYQKQSNELIKQLREESAYYQDHKLLLAKALKWQEQNRNPSILLRGYNLQHFQAWLKLGKTRDRYQPIPLQGEFIEVSSQYQFSYLEVFISYSRTDSDLARKINDALQSQGKFTWFDQESIAAGTDFQQEIYRGIENSDNLLFIISPSSVNSPYCAAEVEYAQKLNKRFVTILYRPVDPETLHPVLAKVQWIDFNQHGGDFYANFSELVRTLDTDRDHLRSHTKWSQRALEWQEKGKSADLLLRGSELSVAEDWLQESQQEHKQPPVTDLQQEYIAKSQAAREAGIKQEKQRVLILRTLLGGVSVALVAAIALGLKANKLATEATIKADAILARNLIRANPLEALISAIEITGRSEAKLGQVLPIAQSSLSATVHAIRERDRLKGHTANINSVVMTLDGKKIVSASGDKTIRIWDNSGEKLAVLTGHKNYIFSVAITPDDQKIVSGSGDSTIRVWDIISGKQLAVLKGHHGNIFAVAITPDGQNIVSASWDKTIRIWDINSGQQLAVLNGHENGVIAVAITPDGQNIVSASWDNTIRIWDLVSGSELKVLKGHDSGVISVAITPDGQNIVSGSWDNTIRVWNMAGEPLKVLKGHLDRVWSVKITPDGQKIVSGSGDKTIKVWSLSGEELAEYKGHESGVLSIGISPDGKTIISASDDRTIRLWDMSAQEPKILGIHDSYVISVAISPDGQKIVSGSADKTIRLWDISQDKLTVFKGHELTINSVAITPDGQKIVSGSDDQTIRLWDMSGKQLAVLKGHQSGVISVAISPDGKQIVSGSSDNTIRLWDISGKDLAVFEGHEGAVVSVAISPDGKQIVSGSDDGTVRLWSISGEQLAVFTGHESGVYSVAISPDGQKIVSGSLDNKIRIWNLAGQPLAILKGHENYVRFVAITPDGQHIVSASQDNTIRVWNLAGEEVGILQGHEGGVNAVAITSDGQNIISGSDDKTILLWRGSWSGWLATGCDRLRLHPVFLETAFNRPNVESIRLDFSQKSETENIPLAAVKTCQEQVWNKQQTADFYVQQGLLIARSTGDFASAKKQFKQAQQLDPEFYSALEFNPETKAKQIVVLMLLQDAENRAQQADLPGAIAKFNRAKNIDPALPFDPETKAKQIVAATWMAQAAASIRQGDLELAWKHYQQARELDPELAKATVWDLNTICWYGTLQGYVTQAIAACEIAVKREPNHGGMRDSRGVARVLTGNYAGAISDFEAFINWSDNEVEKNQRQGWVDALRQGKNPLTEDVIKELLLESH</sequence>
<feature type="domain" description="TIR" evidence="5">
    <location>
        <begin position="234"/>
        <end position="368"/>
    </location>
</feature>
<feature type="repeat" description="WD" evidence="3">
    <location>
        <begin position="1188"/>
        <end position="1221"/>
    </location>
</feature>
<dbReference type="InterPro" id="IPR035897">
    <property type="entry name" value="Toll_tir_struct_dom_sf"/>
</dbReference>
<dbReference type="InterPro" id="IPR019775">
    <property type="entry name" value="WD40_repeat_CS"/>
</dbReference>
<dbReference type="Gene3D" id="1.25.40.10">
    <property type="entry name" value="Tetratricopeptide repeat domain"/>
    <property type="match status" value="1"/>
</dbReference>
<dbReference type="InterPro" id="IPR019734">
    <property type="entry name" value="TPR_rpt"/>
</dbReference>
<dbReference type="SUPFAM" id="SSF50978">
    <property type="entry name" value="WD40 repeat-like"/>
    <property type="match status" value="2"/>
</dbReference>
<dbReference type="GO" id="GO:0007165">
    <property type="term" value="P:signal transduction"/>
    <property type="evidence" value="ECO:0007669"/>
    <property type="project" value="InterPro"/>
</dbReference>
<dbReference type="Gene3D" id="3.40.50.10140">
    <property type="entry name" value="Toll/interleukin-1 receptor homology (TIR) domain"/>
    <property type="match status" value="3"/>
</dbReference>
<evidence type="ECO:0000256" key="4">
    <source>
        <dbReference type="PROSITE-ProRule" id="PRU00339"/>
    </source>
</evidence>
<feature type="repeat" description="WD" evidence="3">
    <location>
        <begin position="983"/>
        <end position="1024"/>
    </location>
</feature>
<dbReference type="SUPFAM" id="SSF48452">
    <property type="entry name" value="TPR-like"/>
    <property type="match status" value="1"/>
</dbReference>
<proteinExistence type="predicted"/>
<evidence type="ECO:0000256" key="3">
    <source>
        <dbReference type="PROSITE-ProRule" id="PRU00221"/>
    </source>
</evidence>
<dbReference type="SMART" id="SM00028">
    <property type="entry name" value="TPR"/>
    <property type="match status" value="3"/>
</dbReference>
<feature type="repeat" description="WD" evidence="3">
    <location>
        <begin position="1270"/>
        <end position="1301"/>
    </location>
</feature>
<dbReference type="InterPro" id="IPR001680">
    <property type="entry name" value="WD40_rpt"/>
</dbReference>
<feature type="repeat" description="WD" evidence="3">
    <location>
        <begin position="1065"/>
        <end position="1106"/>
    </location>
</feature>
<dbReference type="PROSITE" id="PS50294">
    <property type="entry name" value="WD_REPEATS_REGION"/>
    <property type="match status" value="14"/>
</dbReference>
<dbReference type="InterPro" id="IPR020472">
    <property type="entry name" value="WD40_PAC1"/>
</dbReference>
<evidence type="ECO:0000256" key="2">
    <source>
        <dbReference type="ARBA" id="ARBA00022737"/>
    </source>
</evidence>
<dbReference type="SMART" id="SM00320">
    <property type="entry name" value="WD40"/>
    <property type="match status" value="14"/>
</dbReference>
<feature type="repeat" description="WD" evidence="3">
    <location>
        <begin position="1024"/>
        <end position="1065"/>
    </location>
</feature>
<dbReference type="PROSITE" id="PS50005">
    <property type="entry name" value="TPR"/>
    <property type="match status" value="1"/>
</dbReference>
<feature type="repeat" description="WD" evidence="3">
    <location>
        <begin position="1106"/>
        <end position="1140"/>
    </location>
</feature>